<dbReference type="GO" id="GO:0043856">
    <property type="term" value="F:anti-sigma factor antagonist activity"/>
    <property type="evidence" value="ECO:0007669"/>
    <property type="project" value="InterPro"/>
</dbReference>
<dbReference type="Proteomes" id="UP000676325">
    <property type="component" value="Unassembled WGS sequence"/>
</dbReference>
<dbReference type="InterPro" id="IPR002645">
    <property type="entry name" value="STAS_dom"/>
</dbReference>
<dbReference type="RefSeq" id="WP_212522484.1">
    <property type="nucleotide sequence ID" value="NZ_JAGSOH010000225.1"/>
</dbReference>
<dbReference type="EMBL" id="JAGSOH010000225">
    <property type="protein sequence ID" value="MBR7831374.1"/>
    <property type="molecule type" value="Genomic_DNA"/>
</dbReference>
<evidence type="ECO:0000313" key="4">
    <source>
        <dbReference type="EMBL" id="MBR7831374.1"/>
    </source>
</evidence>
<feature type="domain" description="STAS" evidence="3">
    <location>
        <begin position="13"/>
        <end position="113"/>
    </location>
</feature>
<evidence type="ECO:0000256" key="1">
    <source>
        <dbReference type="ARBA" id="ARBA00009013"/>
    </source>
</evidence>
<accession>A0A941IL60</accession>
<gene>
    <name evidence="4" type="ORF">KDK95_34030</name>
</gene>
<comment type="similarity">
    <text evidence="1 2">Belongs to the anti-sigma-factor antagonist family.</text>
</comment>
<dbReference type="SUPFAM" id="SSF52091">
    <property type="entry name" value="SpoIIaa-like"/>
    <property type="match status" value="1"/>
</dbReference>
<dbReference type="PANTHER" id="PTHR33495:SF2">
    <property type="entry name" value="ANTI-SIGMA FACTOR ANTAGONIST TM_1081-RELATED"/>
    <property type="match status" value="1"/>
</dbReference>
<proteinExistence type="inferred from homology"/>
<dbReference type="InterPro" id="IPR003658">
    <property type="entry name" value="Anti-sigma_ant"/>
</dbReference>
<dbReference type="InterPro" id="IPR036513">
    <property type="entry name" value="STAS_dom_sf"/>
</dbReference>
<reference evidence="4" key="1">
    <citation type="submission" date="2021-04" db="EMBL/GenBank/DDBJ databases">
        <title>Genome based classification of Actinospica acidithermotolerans sp. nov., an actinobacterium isolated from an Indonesian hot spring.</title>
        <authorList>
            <person name="Kusuma A.B."/>
            <person name="Putra K.E."/>
            <person name="Nafisah S."/>
            <person name="Loh J."/>
            <person name="Nouioui I."/>
            <person name="Goodfellow M."/>
        </authorList>
    </citation>
    <scope>NUCLEOTIDE SEQUENCE</scope>
    <source>
        <strain evidence="4">MGRD01-02</strain>
    </source>
</reference>
<name>A0A941IL60_9ACTN</name>
<comment type="caution">
    <text evidence="4">The sequence shown here is derived from an EMBL/GenBank/DDBJ whole genome shotgun (WGS) entry which is preliminary data.</text>
</comment>
<protein>
    <recommendedName>
        <fullName evidence="2">Anti-sigma factor antagonist</fullName>
    </recommendedName>
</protein>
<sequence length="113" mass="11881">MDRLAVAVAPDGPGRFVVTLAGELDLAAADGFWAELEPLIEPAGMVVLDGTELSFLDSSGLRVLLLANARAKEVGAKLRLVAPHRAVRRTLELTGADDLVTTCATVDEALVED</sequence>
<keyword evidence="5" id="KW-1185">Reference proteome</keyword>
<dbReference type="Gene3D" id="3.30.750.24">
    <property type="entry name" value="STAS domain"/>
    <property type="match status" value="1"/>
</dbReference>
<dbReference type="PROSITE" id="PS50801">
    <property type="entry name" value="STAS"/>
    <property type="match status" value="1"/>
</dbReference>
<organism evidence="4 5">
    <name type="scientific">Actinospica acidithermotolerans</name>
    <dbReference type="NCBI Taxonomy" id="2828514"/>
    <lineage>
        <taxon>Bacteria</taxon>
        <taxon>Bacillati</taxon>
        <taxon>Actinomycetota</taxon>
        <taxon>Actinomycetes</taxon>
        <taxon>Catenulisporales</taxon>
        <taxon>Actinospicaceae</taxon>
        <taxon>Actinospica</taxon>
    </lineage>
</organism>
<dbReference type="PANTHER" id="PTHR33495">
    <property type="entry name" value="ANTI-SIGMA FACTOR ANTAGONIST TM_1081-RELATED-RELATED"/>
    <property type="match status" value="1"/>
</dbReference>
<evidence type="ECO:0000256" key="2">
    <source>
        <dbReference type="RuleBase" id="RU003749"/>
    </source>
</evidence>
<dbReference type="AlphaFoldDB" id="A0A941IL60"/>
<dbReference type="NCBIfam" id="TIGR00377">
    <property type="entry name" value="ant_ant_sig"/>
    <property type="match status" value="1"/>
</dbReference>
<dbReference type="Pfam" id="PF01740">
    <property type="entry name" value="STAS"/>
    <property type="match status" value="1"/>
</dbReference>
<evidence type="ECO:0000313" key="5">
    <source>
        <dbReference type="Proteomes" id="UP000676325"/>
    </source>
</evidence>
<evidence type="ECO:0000259" key="3">
    <source>
        <dbReference type="PROSITE" id="PS50801"/>
    </source>
</evidence>
<dbReference type="CDD" id="cd07043">
    <property type="entry name" value="STAS_anti-anti-sigma_factors"/>
    <property type="match status" value="1"/>
</dbReference>